<dbReference type="Proteomes" id="UP000253501">
    <property type="component" value="Unassembled WGS sequence"/>
</dbReference>
<feature type="domain" description="Aldehyde oxidase/xanthine dehydrogenase a/b hammerhead" evidence="1">
    <location>
        <begin position="216"/>
        <end position="294"/>
    </location>
</feature>
<dbReference type="NCBIfam" id="TIGR01409">
    <property type="entry name" value="TAT_signal_seq"/>
    <property type="match status" value="1"/>
</dbReference>
<dbReference type="GO" id="GO:0016491">
    <property type="term" value="F:oxidoreductase activity"/>
    <property type="evidence" value="ECO:0007669"/>
    <property type="project" value="InterPro"/>
</dbReference>
<accession>A0A367PJN7</accession>
<evidence type="ECO:0000259" key="1">
    <source>
        <dbReference type="SMART" id="SM01008"/>
    </source>
</evidence>
<dbReference type="Gene3D" id="3.90.1170.50">
    <property type="entry name" value="Aldehyde oxidase/xanthine dehydrogenase, a/b hammerhead"/>
    <property type="match status" value="1"/>
</dbReference>
<dbReference type="PANTHER" id="PTHR47495:SF2">
    <property type="entry name" value="ALDEHYDE DEHYDROGENASE"/>
    <property type="match status" value="1"/>
</dbReference>
<reference evidence="2 3" key="1">
    <citation type="submission" date="2018-04" db="EMBL/GenBank/DDBJ databases">
        <title>Cupriavidus necator CR12 genome sequencing and assembly.</title>
        <authorList>
            <person name="Ben Fekih I."/>
            <person name="Mazhar H.S."/>
            <person name="Bello S.K."/>
            <person name="Rensing C."/>
        </authorList>
    </citation>
    <scope>NUCLEOTIDE SEQUENCE [LARGE SCALE GENOMIC DNA]</scope>
    <source>
        <strain evidence="2 3">CR12</strain>
    </source>
</reference>
<dbReference type="PROSITE" id="PS51318">
    <property type="entry name" value="TAT"/>
    <property type="match status" value="1"/>
</dbReference>
<dbReference type="InterPro" id="IPR037165">
    <property type="entry name" value="AldOxase/xan_DH_Mopterin-bd_sf"/>
</dbReference>
<dbReference type="SMART" id="SM01008">
    <property type="entry name" value="Ald_Xan_dh_C"/>
    <property type="match status" value="1"/>
</dbReference>
<dbReference type="InterPro" id="IPR006311">
    <property type="entry name" value="TAT_signal"/>
</dbReference>
<evidence type="ECO:0000313" key="3">
    <source>
        <dbReference type="Proteomes" id="UP000253501"/>
    </source>
</evidence>
<dbReference type="PANTHER" id="PTHR47495">
    <property type="entry name" value="ALDEHYDE DEHYDROGENASE"/>
    <property type="match status" value="1"/>
</dbReference>
<dbReference type="InterPro" id="IPR046867">
    <property type="entry name" value="AldOxase/xan_DH_MoCoBD2"/>
</dbReference>
<sequence length="725" mass="77448">MMHTNEPFTTSRRNFLKLSATAAIGGGLLLSFGLPVGAVIRDDNTGDAPFAPNAFLRVDYDGKVTMVMPNVEMGQGTYTSMPMLIAEELEVEVDHVVIEHAPADNTLYKNPLLGIQMTGGSTSIRGNFGRMRQAGASARAMLIAAAAQRWQVAPETCHAENGSVIHAPTGRTLTYGQLVDAAAKLPVPEKVELKKPADFKLIGTPHRRLDTAGKVDGSAKYGIDTRRPGQRFAVVAICPTFGGKLISADEAKAKRVPGVSQVVRMDDAVAVVGKHTWAAKQGLVAANPQWDAGRNAGLSSADVVKQLQLASAAENPGAVARQEGDARSAIAGAARKIEAIYEQPFLAHAAMEPMNCTVEVSESGCDIWVGTQVPGIAQAAVAKTIGLKPEQVRIHNHLLGGGFGRRLEVDGILRAAQIGKQIKGPVQVIWTREEDIQHDMYRPYYYDRISAGLDAMGRPVGWSHRVAGSSVLSRYFPSLIRNGIDRDAVNSSQDLSYSLPNILVDWVQQEPPGIPTAFWRGVGVTRGTFVVESFIDELAAAAKQDPLAYRLALLDKSPRAKAVLQRAADEAGWGRPLPQGRARGIALCTGFNSFIAQVAEVEVDKHGAVKVVRVDCAVDCGIVVNPDGVRAQMEGGIIFGLSAALREEITLKNGRVEQSNFGDYPVLRISEAPMIHVHLIKSGEAPGGIGEPGTSCVMPALTNAVHAATGKRIRKLPLGNQLQTA</sequence>
<dbReference type="Pfam" id="PF02738">
    <property type="entry name" value="MoCoBD_1"/>
    <property type="match status" value="1"/>
</dbReference>
<dbReference type="InterPro" id="IPR008274">
    <property type="entry name" value="AldOxase/xan_DH_MoCoBD1"/>
</dbReference>
<dbReference type="PIRSF" id="PIRSF036389">
    <property type="entry name" value="IOR_B"/>
    <property type="match status" value="1"/>
</dbReference>
<dbReference type="Gene3D" id="3.30.365.10">
    <property type="entry name" value="Aldehyde oxidase/xanthine dehydrogenase, molybdopterin binding domain"/>
    <property type="match status" value="3"/>
</dbReference>
<dbReference type="InterPro" id="IPR000674">
    <property type="entry name" value="Ald_Oxase/Xan_DH_a/b"/>
</dbReference>
<dbReference type="InterPro" id="IPR019546">
    <property type="entry name" value="TAT_signal_bac_arc"/>
</dbReference>
<comment type="caution">
    <text evidence="2">The sequence shown here is derived from an EMBL/GenBank/DDBJ whole genome shotgun (WGS) entry which is preliminary data.</text>
</comment>
<evidence type="ECO:0000313" key="2">
    <source>
        <dbReference type="EMBL" id="RCJ07246.1"/>
    </source>
</evidence>
<organism evidence="2 3">
    <name type="scientific">Cupriavidus necator</name>
    <name type="common">Alcaligenes eutrophus</name>
    <name type="synonym">Ralstonia eutropha</name>
    <dbReference type="NCBI Taxonomy" id="106590"/>
    <lineage>
        <taxon>Bacteria</taxon>
        <taxon>Pseudomonadati</taxon>
        <taxon>Pseudomonadota</taxon>
        <taxon>Betaproteobacteria</taxon>
        <taxon>Burkholderiales</taxon>
        <taxon>Burkholderiaceae</taxon>
        <taxon>Cupriavidus</taxon>
    </lineage>
</organism>
<dbReference type="EMBL" id="QDHA01000040">
    <property type="protein sequence ID" value="RCJ07246.1"/>
    <property type="molecule type" value="Genomic_DNA"/>
</dbReference>
<dbReference type="RefSeq" id="WP_114133036.1">
    <property type="nucleotide sequence ID" value="NZ_CP068435.1"/>
</dbReference>
<dbReference type="Pfam" id="PF20256">
    <property type="entry name" value="MoCoBD_2"/>
    <property type="match status" value="2"/>
</dbReference>
<name>A0A367PJN7_CUPNE</name>
<protein>
    <submittedName>
        <fullName evidence="2">Xanthine dehydrogenase family protein molybdopterin-binding subunit</fullName>
    </submittedName>
</protein>
<dbReference type="AlphaFoldDB" id="A0A367PJN7"/>
<dbReference type="SUPFAM" id="SSF56003">
    <property type="entry name" value="Molybdenum cofactor-binding domain"/>
    <property type="match status" value="2"/>
</dbReference>
<dbReference type="InterPro" id="IPR012368">
    <property type="entry name" value="OxRdtase_Mopterin-bd_su_IorB"/>
</dbReference>
<dbReference type="InterPro" id="IPR052516">
    <property type="entry name" value="N-heterocyclic_Hydroxylase"/>
</dbReference>
<gene>
    <name evidence="2" type="ORF">DDK22_17740</name>
</gene>
<proteinExistence type="predicted"/>